<protein>
    <submittedName>
        <fullName evidence="1">Uncharacterized protein</fullName>
    </submittedName>
</protein>
<organism evidence="1 2">
    <name type="scientific">Candidatus Saganbacteria bacterium</name>
    <dbReference type="NCBI Taxonomy" id="2575572"/>
    <lineage>
        <taxon>Bacteria</taxon>
        <taxon>Bacillati</taxon>
        <taxon>Saganbacteria</taxon>
    </lineage>
</organism>
<dbReference type="EMBL" id="WPAF01000004">
    <property type="protein sequence ID" value="KAF0134822.1"/>
    <property type="molecule type" value="Genomic_DNA"/>
</dbReference>
<dbReference type="Proteomes" id="UP000488506">
    <property type="component" value="Unassembled WGS sequence"/>
</dbReference>
<evidence type="ECO:0000313" key="1">
    <source>
        <dbReference type="EMBL" id="KAF0134822.1"/>
    </source>
</evidence>
<accession>A0A833L1Z2</accession>
<evidence type="ECO:0000313" key="2">
    <source>
        <dbReference type="Proteomes" id="UP000488506"/>
    </source>
</evidence>
<comment type="caution">
    <text evidence="1">The sequence shown here is derived from an EMBL/GenBank/DDBJ whole genome shotgun (WGS) entry which is preliminary data.</text>
</comment>
<sequence length="68" mass="7555">MDKAKVIESLNKAQAVDFINKLLKSKLKILVLFAAFPITAAANISDPRQFLMVKNLEALLDLKKADLN</sequence>
<gene>
    <name evidence="1" type="ORF">FD145_390</name>
</gene>
<proteinExistence type="predicted"/>
<reference evidence="1 2" key="1">
    <citation type="submission" date="2019-12" db="EMBL/GenBank/DDBJ databases">
        <authorList>
            <person name="Wolfe R."/>
            <person name="Danczak R."/>
            <person name="Wilkins M."/>
        </authorList>
    </citation>
    <scope>NUCLEOTIDE SEQUENCE [LARGE SCALE GENOMIC DNA]</scope>
    <source>
        <strain evidence="1">X2_MaxBin.013</strain>
    </source>
</reference>
<name>A0A833L1Z2_UNCSA</name>
<dbReference type="AlphaFoldDB" id="A0A833L1Z2"/>